<reference evidence="6" key="4">
    <citation type="submission" date="2023-04" db="EMBL/GenBank/DDBJ databases">
        <title>Genomes of recent Mycoplasma hyosynoviae isolates 2023.</title>
        <authorList>
            <person name="Spergser J."/>
        </authorList>
    </citation>
    <scope>NUCLEOTIDE SEQUENCE</scope>
    <source>
        <strain evidence="6">SN1J23N</strain>
    </source>
</reference>
<feature type="domain" description="Type I restriction modification DNA specificity" evidence="4">
    <location>
        <begin position="201"/>
        <end position="333"/>
    </location>
</feature>
<dbReference type="PANTHER" id="PTHR30408">
    <property type="entry name" value="TYPE-1 RESTRICTION ENZYME ECOKI SPECIFICITY PROTEIN"/>
    <property type="match status" value="1"/>
</dbReference>
<proteinExistence type="inferred from homology"/>
<evidence type="ECO:0000313" key="6">
    <source>
        <dbReference type="EMBL" id="MDI3047920.1"/>
    </source>
</evidence>
<protein>
    <submittedName>
        <fullName evidence="8">Restriction endonuclease subunit S</fullName>
        <ecNumber evidence="8">3.1.21.-</ecNumber>
    </submittedName>
    <submittedName>
        <fullName evidence="7">Type I restriction enzyme S subunit</fullName>
    </submittedName>
</protein>
<dbReference type="Proteomes" id="UP001059349">
    <property type="component" value="Chromosome"/>
</dbReference>
<organism evidence="8 11">
    <name type="scientific">Metamycoplasma hyosynoviae</name>
    <dbReference type="NCBI Taxonomy" id="29559"/>
    <lineage>
        <taxon>Bacteria</taxon>
        <taxon>Bacillati</taxon>
        <taxon>Mycoplasmatota</taxon>
        <taxon>Mycoplasmoidales</taxon>
        <taxon>Metamycoplasmataceae</taxon>
        <taxon>Metamycoplasma</taxon>
    </lineage>
</organism>
<keyword evidence="8" id="KW-0540">Nuclease</keyword>
<sequence>MALSRLGDYIELVDVRNIDGKYGIDVLKGISIKKVLTPTKANTRNLDLKSYKVLKHNWFTYSYVTSRNGNKISIAYNDDSDCIISSINPVFRIKDNSKLLSRYLMMFFNRSDFDRYARFNSWGSARETFNWDDFCNIEFEIPSVEIQKKYVSIYETMLSNLRSYEKGIDDLKLVCQGYIESLRKKYGQEEIGKYIQEIKIKNKDKKIKKFLGISQNGFILPKQKINKLENYNVFGKNNIVYSPIDFSCVCIYKENDYAACSPIYVVFKVKDENILNPDYLMMWLKRTEFSRLTEFYSINSVRNMFSFDLMSEVKICIPNIKIQNNIVNILNAINSREKCALILKSKISSICPILIRGSILESQGGK</sequence>
<keyword evidence="9" id="KW-1185">Reference proteome</keyword>
<gene>
    <name evidence="7" type="ORF">JN03_0397</name>
    <name evidence="5" type="ORF">MHSN_02210</name>
    <name evidence="8" type="ORF">NMG93_02365</name>
    <name evidence="6" type="ORF">QJ129_01400</name>
</gene>
<evidence type="ECO:0000313" key="5">
    <source>
        <dbReference type="EMBL" id="ASI53990.1"/>
    </source>
</evidence>
<dbReference type="REBASE" id="210283">
    <property type="entry name" value="S.MhyM60ORF2205P"/>
</dbReference>
<evidence type="ECO:0000256" key="1">
    <source>
        <dbReference type="ARBA" id="ARBA00010923"/>
    </source>
</evidence>
<name>A0A063YED6_9BACT</name>
<dbReference type="EMBL" id="CP101127">
    <property type="protein sequence ID" value="UTO25704.1"/>
    <property type="molecule type" value="Genomic_DNA"/>
</dbReference>
<evidence type="ECO:0000259" key="4">
    <source>
        <dbReference type="Pfam" id="PF01420"/>
    </source>
</evidence>
<dbReference type="InterPro" id="IPR044946">
    <property type="entry name" value="Restrct_endonuc_typeI_TRD_sf"/>
</dbReference>
<dbReference type="Gene3D" id="3.90.220.20">
    <property type="entry name" value="DNA methylase specificity domains"/>
    <property type="match status" value="2"/>
</dbReference>
<evidence type="ECO:0000313" key="7">
    <source>
        <dbReference type="EMBL" id="TDU97869.1"/>
    </source>
</evidence>
<dbReference type="GO" id="GO:0016787">
    <property type="term" value="F:hydrolase activity"/>
    <property type="evidence" value="ECO:0007669"/>
    <property type="project" value="UniProtKB-KW"/>
</dbReference>
<dbReference type="InterPro" id="IPR000055">
    <property type="entry name" value="Restrct_endonuc_typeI_TRD"/>
</dbReference>
<keyword evidence="3" id="KW-0238">DNA-binding</keyword>
<dbReference type="EMBL" id="JASBCP010000002">
    <property type="protein sequence ID" value="MDI3047920.1"/>
    <property type="molecule type" value="Genomic_DNA"/>
</dbReference>
<dbReference type="REBASE" id="89268">
    <property type="entry name" value="S.MhyNPL1ORF2980P"/>
</dbReference>
<evidence type="ECO:0000313" key="10">
    <source>
        <dbReference type="Proteomes" id="UP000294882"/>
    </source>
</evidence>
<dbReference type="AlphaFoldDB" id="A0A063YED6"/>
<dbReference type="KEGG" id="mhyv:MHSN_02210"/>
<evidence type="ECO:0000313" key="9">
    <source>
        <dbReference type="Proteomes" id="UP000264882"/>
    </source>
</evidence>
<reference evidence="8" key="3">
    <citation type="submission" date="2022-07" db="EMBL/GenBank/DDBJ databases">
        <title>Complete genome of Mycoplasma hyosynoviae B1.</title>
        <authorList>
            <person name="Spergser J."/>
        </authorList>
    </citation>
    <scope>NUCLEOTIDE SEQUENCE</scope>
    <source>
        <strain evidence="8">B1</strain>
    </source>
</reference>
<dbReference type="InterPro" id="IPR052021">
    <property type="entry name" value="Type-I_RS_S_subunit"/>
</dbReference>
<reference evidence="5 9" key="1">
    <citation type="submission" date="2014-06" db="EMBL/GenBank/DDBJ databases">
        <title>The Whole Genome Sequence of Mycoplasma hyosynoviae strain ATCC 27095.</title>
        <authorList>
            <person name="Calcutt M.J."/>
            <person name="Foecking M.F."/>
        </authorList>
    </citation>
    <scope>NUCLEOTIDE SEQUENCE [LARGE SCALE GENOMIC DNA]</scope>
    <source>
        <strain evidence="5 9">M60</strain>
    </source>
</reference>
<dbReference type="Proteomes" id="UP000264882">
    <property type="component" value="Chromosome"/>
</dbReference>
<dbReference type="SUPFAM" id="SSF116734">
    <property type="entry name" value="DNA methylase specificity domain"/>
    <property type="match status" value="2"/>
</dbReference>
<evidence type="ECO:0000313" key="8">
    <source>
        <dbReference type="EMBL" id="UTO25704.1"/>
    </source>
</evidence>
<dbReference type="Proteomes" id="UP001233782">
    <property type="component" value="Unassembled WGS sequence"/>
</dbReference>
<comment type="similarity">
    <text evidence="1">Belongs to the type-I restriction system S methylase family.</text>
</comment>
<keyword evidence="2" id="KW-0680">Restriction system</keyword>
<dbReference type="RefSeq" id="WP_036441573.1">
    <property type="nucleotide sequence ID" value="NZ_CP008748.1"/>
</dbReference>
<dbReference type="Proteomes" id="UP000294882">
    <property type="component" value="Unassembled WGS sequence"/>
</dbReference>
<dbReference type="EMBL" id="SOCH01000003">
    <property type="protein sequence ID" value="TDU97869.1"/>
    <property type="molecule type" value="Genomic_DNA"/>
</dbReference>
<dbReference type="GeneID" id="75105320"/>
<accession>A0A063YED6</accession>
<keyword evidence="8" id="KW-0378">Hydrolase</keyword>
<keyword evidence="8" id="KW-0255">Endonuclease</keyword>
<dbReference type="PANTHER" id="PTHR30408:SF12">
    <property type="entry name" value="TYPE I RESTRICTION ENZYME MJAVIII SPECIFICITY SUBUNIT"/>
    <property type="match status" value="1"/>
</dbReference>
<dbReference type="Pfam" id="PF01420">
    <property type="entry name" value="Methylase_S"/>
    <property type="match status" value="1"/>
</dbReference>
<dbReference type="EC" id="3.1.21.-" evidence="8"/>
<dbReference type="GO" id="GO:0009307">
    <property type="term" value="P:DNA restriction-modification system"/>
    <property type="evidence" value="ECO:0007669"/>
    <property type="project" value="UniProtKB-KW"/>
</dbReference>
<dbReference type="REBASE" id="643642">
    <property type="entry name" value="S.MhyB1ORF2355P"/>
</dbReference>
<dbReference type="GO" id="GO:0003677">
    <property type="term" value="F:DNA binding"/>
    <property type="evidence" value="ECO:0007669"/>
    <property type="project" value="UniProtKB-KW"/>
</dbReference>
<dbReference type="GO" id="GO:0004519">
    <property type="term" value="F:endonuclease activity"/>
    <property type="evidence" value="ECO:0007669"/>
    <property type="project" value="UniProtKB-KW"/>
</dbReference>
<evidence type="ECO:0000256" key="2">
    <source>
        <dbReference type="ARBA" id="ARBA00022747"/>
    </source>
</evidence>
<evidence type="ECO:0000313" key="11">
    <source>
        <dbReference type="Proteomes" id="UP001059349"/>
    </source>
</evidence>
<reference evidence="7 10" key="2">
    <citation type="submission" date="2019-03" db="EMBL/GenBank/DDBJ databases">
        <title>Genomic Encyclopedia of Archaeal and Bacterial Type Strains, Phase II (KMG-II): from individual species to whole genera.</title>
        <authorList>
            <person name="Goeker M."/>
        </authorList>
    </citation>
    <scope>NUCLEOTIDE SEQUENCE [LARGE SCALE GENOMIC DNA]</scope>
    <source>
        <strain evidence="7 10">ATCC 25591</strain>
    </source>
</reference>
<evidence type="ECO:0000256" key="3">
    <source>
        <dbReference type="ARBA" id="ARBA00023125"/>
    </source>
</evidence>
<dbReference type="EMBL" id="CP008748">
    <property type="protein sequence ID" value="ASI53990.1"/>
    <property type="molecule type" value="Genomic_DNA"/>
</dbReference>